<evidence type="ECO:0000313" key="4">
    <source>
        <dbReference type="Proteomes" id="UP000238954"/>
    </source>
</evidence>
<evidence type="ECO:0000256" key="2">
    <source>
        <dbReference type="SAM" id="Phobius"/>
    </source>
</evidence>
<evidence type="ECO:0000313" key="3">
    <source>
        <dbReference type="EMBL" id="PQM27714.1"/>
    </source>
</evidence>
<dbReference type="EMBL" id="PHFW01000002">
    <property type="protein sequence ID" value="PQM27714.1"/>
    <property type="molecule type" value="Genomic_DNA"/>
</dbReference>
<accession>A0A2S8B5M9</accession>
<sequence>MNRVLNPPVIVAALLLLLAGAASLGWLWLRDGRAAPTAIIILFLPIALLLAGMLAGGSSRTQIGISAWAITMFAAMIPAYYVLQSGPANWFVQWRFMVGYGLFFVVVLPVFMLWLASWTAWVPPAPGAMPIAEHRLKRRVQSLADAGLKLRIERPTGQPDRMLVTRDFRDDKRTVGVRLTFVSGGHCVLVREVSLIRGDKPMNASEAQMRSGPRQRDGTHPDADLIYDASLTVTPPSEAIRRQMTLRITDDRVEIASGQDIAAAPGNLAHLLTELVHQSGWGWQGVFADWQGRCNRN</sequence>
<name>A0A2S8B5M9_9SPHN</name>
<feature type="transmembrane region" description="Helical" evidence="2">
    <location>
        <begin position="94"/>
        <end position="116"/>
    </location>
</feature>
<proteinExistence type="predicted"/>
<feature type="region of interest" description="Disordered" evidence="1">
    <location>
        <begin position="201"/>
        <end position="222"/>
    </location>
</feature>
<keyword evidence="2" id="KW-1133">Transmembrane helix</keyword>
<feature type="transmembrane region" description="Helical" evidence="2">
    <location>
        <begin position="35"/>
        <end position="56"/>
    </location>
</feature>
<evidence type="ECO:0000256" key="1">
    <source>
        <dbReference type="SAM" id="MobiDB-lite"/>
    </source>
</evidence>
<dbReference type="RefSeq" id="WP_105997976.1">
    <property type="nucleotide sequence ID" value="NZ_CM009578.1"/>
</dbReference>
<keyword evidence="2" id="KW-0812">Transmembrane</keyword>
<gene>
    <name evidence="3" type="ORF">CVO77_03880</name>
</gene>
<keyword evidence="2" id="KW-0472">Membrane</keyword>
<feature type="transmembrane region" description="Helical" evidence="2">
    <location>
        <begin position="63"/>
        <end position="82"/>
    </location>
</feature>
<protein>
    <submittedName>
        <fullName evidence="3">Uncharacterized protein</fullName>
    </submittedName>
</protein>
<comment type="caution">
    <text evidence="3">The sequence shown here is derived from an EMBL/GenBank/DDBJ whole genome shotgun (WGS) entry which is preliminary data.</text>
</comment>
<reference evidence="4" key="1">
    <citation type="submission" date="2017-11" db="EMBL/GenBank/DDBJ databases">
        <title>The complete genome sequence of Sphingopyxis pomeranensis sp. nov. strain WS5A3p.</title>
        <authorList>
            <person name="Kaminski M.A."/>
        </authorList>
    </citation>
    <scope>NUCLEOTIDE SEQUENCE [LARGE SCALE GENOMIC DNA]</scope>
    <source>
        <strain evidence="4">WS5A3p</strain>
    </source>
</reference>
<organism evidence="3 4">
    <name type="scientific">Sphingopyxis lindanitolerans</name>
    <dbReference type="NCBI Taxonomy" id="2054227"/>
    <lineage>
        <taxon>Bacteria</taxon>
        <taxon>Pseudomonadati</taxon>
        <taxon>Pseudomonadota</taxon>
        <taxon>Alphaproteobacteria</taxon>
        <taxon>Sphingomonadales</taxon>
        <taxon>Sphingomonadaceae</taxon>
        <taxon>Sphingopyxis</taxon>
    </lineage>
</organism>
<feature type="transmembrane region" description="Helical" evidence="2">
    <location>
        <begin position="9"/>
        <end position="29"/>
    </location>
</feature>
<dbReference type="OrthoDB" id="8478399at2"/>
<keyword evidence="4" id="KW-1185">Reference proteome</keyword>
<dbReference type="Proteomes" id="UP000238954">
    <property type="component" value="Chromosome"/>
</dbReference>
<dbReference type="AlphaFoldDB" id="A0A2S8B5M9"/>